<gene>
    <name evidence="14" type="primary">eml1</name>
</gene>
<dbReference type="GO" id="GO:0005874">
    <property type="term" value="C:microtubule"/>
    <property type="evidence" value="ECO:0007669"/>
    <property type="project" value="UniProtKB-KW"/>
</dbReference>
<dbReference type="SUPFAM" id="SSF50998">
    <property type="entry name" value="Quinoprotein alcohol dehydrogenase-like"/>
    <property type="match status" value="2"/>
</dbReference>
<dbReference type="AlphaFoldDB" id="A0A6P8GL69"/>
<dbReference type="Pfam" id="PF23414">
    <property type="entry name" value="Beta-prop_EML_2"/>
    <property type="match status" value="1"/>
</dbReference>
<keyword evidence="13" id="KW-1185">Reference proteome</keyword>
<keyword evidence="4 8" id="KW-0853">WD repeat</keyword>
<feature type="region of interest" description="Disordered" evidence="10">
    <location>
        <begin position="91"/>
        <end position="177"/>
    </location>
</feature>
<evidence type="ECO:0000313" key="13">
    <source>
        <dbReference type="Proteomes" id="UP000515152"/>
    </source>
</evidence>
<dbReference type="CDD" id="cd21947">
    <property type="entry name" value="TD_EMAP1"/>
    <property type="match status" value="1"/>
</dbReference>
<feature type="repeat" description="WD" evidence="8">
    <location>
        <begin position="780"/>
        <end position="815"/>
    </location>
</feature>
<dbReference type="FunFam" id="2.130.10.10:FF:000011">
    <property type="entry name" value="Echinoderm microtubule-associated protein-like 2 isoform 1"/>
    <property type="match status" value="1"/>
</dbReference>
<dbReference type="InterPro" id="IPR001680">
    <property type="entry name" value="WD40_rpt"/>
</dbReference>
<dbReference type="InterPro" id="IPR055442">
    <property type="entry name" value="Beta-prop_EML-like_2nd"/>
</dbReference>
<evidence type="ECO:0000256" key="10">
    <source>
        <dbReference type="SAM" id="MobiDB-lite"/>
    </source>
</evidence>
<evidence type="ECO:0000313" key="14">
    <source>
        <dbReference type="RefSeq" id="XP_031436192.1"/>
    </source>
</evidence>
<dbReference type="InterPro" id="IPR055439">
    <property type="entry name" value="Beta-prop_EML_1st"/>
</dbReference>
<dbReference type="PROSITE" id="PS50082">
    <property type="entry name" value="WD_REPEATS_2"/>
    <property type="match status" value="3"/>
</dbReference>
<feature type="compositionally biased region" description="Polar residues" evidence="10">
    <location>
        <begin position="154"/>
        <end position="169"/>
    </location>
</feature>
<dbReference type="Pfam" id="PF03451">
    <property type="entry name" value="HELP"/>
    <property type="match status" value="1"/>
</dbReference>
<dbReference type="Pfam" id="PF23409">
    <property type="entry name" value="Beta-prop_EML"/>
    <property type="match status" value="1"/>
</dbReference>
<protein>
    <submittedName>
        <fullName evidence="14">Echinoderm microtubule-associated protein-like 1 isoform X9</fullName>
    </submittedName>
</protein>
<evidence type="ECO:0000256" key="8">
    <source>
        <dbReference type="PROSITE-ProRule" id="PRU00221"/>
    </source>
</evidence>
<evidence type="ECO:0000256" key="4">
    <source>
        <dbReference type="ARBA" id="ARBA00022574"/>
    </source>
</evidence>
<keyword evidence="9" id="KW-0175">Coiled coil</keyword>
<evidence type="ECO:0000256" key="5">
    <source>
        <dbReference type="ARBA" id="ARBA00022701"/>
    </source>
</evidence>
<feature type="domain" description="EML-like second beta-propeller" evidence="12">
    <location>
        <begin position="546"/>
        <end position="814"/>
    </location>
</feature>
<evidence type="ECO:0000256" key="3">
    <source>
        <dbReference type="ARBA" id="ARBA00022490"/>
    </source>
</evidence>
<dbReference type="CTD" id="2009"/>
<keyword evidence="5" id="KW-0493">Microtubule</keyword>
<proteinExistence type="inferred from homology"/>
<dbReference type="GO" id="GO:0000226">
    <property type="term" value="P:microtubule cytoskeleton organization"/>
    <property type="evidence" value="ECO:0007669"/>
    <property type="project" value="TreeGrafter"/>
</dbReference>
<dbReference type="InterPro" id="IPR005108">
    <property type="entry name" value="HELP"/>
</dbReference>
<dbReference type="InterPro" id="IPR015943">
    <property type="entry name" value="WD40/YVTN_repeat-like_dom_sf"/>
</dbReference>
<accession>A0A6P8GL69</accession>
<dbReference type="Proteomes" id="UP000515152">
    <property type="component" value="Chromosome 14"/>
</dbReference>
<dbReference type="GeneID" id="105899597"/>
<evidence type="ECO:0000256" key="6">
    <source>
        <dbReference type="ARBA" id="ARBA00022737"/>
    </source>
</evidence>
<feature type="compositionally biased region" description="Polar residues" evidence="10">
    <location>
        <begin position="126"/>
        <end position="139"/>
    </location>
</feature>
<keyword evidence="3" id="KW-0963">Cytoplasm</keyword>
<reference evidence="14" key="1">
    <citation type="submission" date="2025-08" db="UniProtKB">
        <authorList>
            <consortium name="RefSeq"/>
        </authorList>
    </citation>
    <scope>IDENTIFICATION</scope>
</reference>
<dbReference type="PANTHER" id="PTHR13720:SF22">
    <property type="entry name" value="ECHINODERM MICROTUBULE-ASSOCIATED PROTEIN-LIKE 1"/>
    <property type="match status" value="1"/>
</dbReference>
<dbReference type="FunFam" id="2.130.10.10:FF:000005">
    <property type="entry name" value="Putative echinoderm microtubule-associated protein-like 1"/>
    <property type="match status" value="1"/>
</dbReference>
<comment type="similarity">
    <text evidence="2">Belongs to the WD repeat EMAP family.</text>
</comment>
<sequence length="815" mass="89659">MEDGFSSYSSLYDTSSLLQFCNDDSASAASSMEVTDRLASLEQRVQMQEDEIQLLKSALADVVRRLNASEEQQAMHTRKGPTKARPMMAALPLRPTVNNGTVLPKKGSGTLPSPSGSRRDAPAPATKSTVKRTSSSEHVGTQGRKESSGDARGNNRTRAGSTGSNSSGKKASESKLKEPVFNAEEGYVKMYLKGRPITMYMPKDLVDSYSLEAKAELPPRKLKLDWVYGYRGRDCRSNLYLLPTGETVYFIASVVVLYNVDEQLQRHYTGHTDDIKCLAVHPDKITIATGQVAGTSSDGKQLAPHVRVWDSVSLNTLHVLGTGFFDRALVCLAFSKSNGGSTLCVVDDSNDHVLSVWDWQREERLAEVKCSNESVFAADFHPTDANIIVTCGKSHLYFWTLERGTLVKKQGLFEKQEKPKFVLCVTFSENGDAITGDSSGNILVWGKGTNRISHAIQGAHEGSIFALCMLRNGTLVSGGKDRRLISWDGNYQQIQTVEVPELNGPVRTVAEGRGDSVLIGTTRNYVLQGSLDGEFIPITQGHTDELWGLAVHPLKQQFLTCGHDKHVCLWDSLSHQPVWTKTMEDAVQSSGFHPSGSVVAIGTQMGRWLVLDTDTKDLVTVHTDGNEQLSVMRFSPDGNFLAIGSHDNYIYIYAVAENGKKYSRVGKCSGHSSFITHLDWSVDSQYLVSNSGDYEILYWIPSVCKQVVSVETTRDIPWASYTCTLGFLVFGLWPEGSDGTDINAVCRSHEGRLLVTGDDFGKVHLFAFPCSQFRAPSHVYAGHSSHVTNVTFLFDDSHLVSTGGKDMSIMQWRVV</sequence>
<dbReference type="PANTHER" id="PTHR13720">
    <property type="entry name" value="WD-40 REPEAT PROTEIN"/>
    <property type="match status" value="1"/>
</dbReference>
<evidence type="ECO:0000259" key="12">
    <source>
        <dbReference type="Pfam" id="PF23414"/>
    </source>
</evidence>
<dbReference type="GO" id="GO:0072686">
    <property type="term" value="C:mitotic spindle"/>
    <property type="evidence" value="ECO:0007669"/>
    <property type="project" value="TreeGrafter"/>
</dbReference>
<name>A0A6P8GL69_CLUHA</name>
<dbReference type="InterPro" id="IPR050630">
    <property type="entry name" value="WD_repeat_EMAP"/>
</dbReference>
<feature type="domain" description="EML-like first beta-propeller" evidence="11">
    <location>
        <begin position="265"/>
        <end position="529"/>
    </location>
</feature>
<dbReference type="InterPro" id="IPR011047">
    <property type="entry name" value="Quinoprotein_ADH-like_sf"/>
</dbReference>
<organism evidence="13 14">
    <name type="scientific">Clupea harengus</name>
    <name type="common">Atlantic herring</name>
    <dbReference type="NCBI Taxonomy" id="7950"/>
    <lineage>
        <taxon>Eukaryota</taxon>
        <taxon>Metazoa</taxon>
        <taxon>Chordata</taxon>
        <taxon>Craniata</taxon>
        <taxon>Vertebrata</taxon>
        <taxon>Euteleostomi</taxon>
        <taxon>Actinopterygii</taxon>
        <taxon>Neopterygii</taxon>
        <taxon>Teleostei</taxon>
        <taxon>Clupei</taxon>
        <taxon>Clupeiformes</taxon>
        <taxon>Clupeoidei</taxon>
        <taxon>Clupeidae</taxon>
        <taxon>Clupea</taxon>
    </lineage>
</organism>
<dbReference type="RefSeq" id="XP_031436192.1">
    <property type="nucleotide sequence ID" value="XM_031580332.2"/>
</dbReference>
<feature type="repeat" description="WD" evidence="8">
    <location>
        <begin position="539"/>
        <end position="571"/>
    </location>
</feature>
<evidence type="ECO:0000256" key="2">
    <source>
        <dbReference type="ARBA" id="ARBA00006489"/>
    </source>
</evidence>
<feature type="repeat" description="WD" evidence="8">
    <location>
        <begin position="668"/>
        <end position="699"/>
    </location>
</feature>
<evidence type="ECO:0000256" key="7">
    <source>
        <dbReference type="ARBA" id="ARBA00023212"/>
    </source>
</evidence>
<dbReference type="GO" id="GO:0008017">
    <property type="term" value="F:microtubule binding"/>
    <property type="evidence" value="ECO:0007669"/>
    <property type="project" value="TreeGrafter"/>
</dbReference>
<keyword evidence="7" id="KW-0206">Cytoskeleton</keyword>
<evidence type="ECO:0000256" key="1">
    <source>
        <dbReference type="ARBA" id="ARBA00004245"/>
    </source>
</evidence>
<dbReference type="Gene3D" id="2.130.10.10">
    <property type="entry name" value="YVTN repeat-like/Quinoprotein amine dehydrogenase"/>
    <property type="match status" value="2"/>
</dbReference>
<evidence type="ECO:0000256" key="9">
    <source>
        <dbReference type="SAM" id="Coils"/>
    </source>
</evidence>
<comment type="subcellular location">
    <subcellularLocation>
        <location evidence="1">Cytoplasm</location>
        <location evidence="1">Cytoskeleton</location>
    </subcellularLocation>
</comment>
<dbReference type="SMART" id="SM00320">
    <property type="entry name" value="WD40"/>
    <property type="match status" value="11"/>
</dbReference>
<keyword evidence="6" id="KW-0677">Repeat</keyword>
<feature type="coiled-coil region" evidence="9">
    <location>
        <begin position="31"/>
        <end position="72"/>
    </location>
</feature>
<evidence type="ECO:0000259" key="11">
    <source>
        <dbReference type="Pfam" id="PF23409"/>
    </source>
</evidence>
<dbReference type="PROSITE" id="PS50294">
    <property type="entry name" value="WD_REPEATS_REGION"/>
    <property type="match status" value="2"/>
</dbReference>